<feature type="transmembrane region" description="Helical" evidence="6">
    <location>
        <begin position="69"/>
        <end position="94"/>
    </location>
</feature>
<feature type="transmembrane region" description="Helical" evidence="6">
    <location>
        <begin position="114"/>
        <end position="133"/>
    </location>
</feature>
<sequence length="262" mass="29015">MYEVFLEDIAQKNGLREVNTYLKLTAGLGAILLCLLSSSYIPPLFIAIVLSMAILSLARIDARTYGELFIVPFSFAVMSVSVIVLLSGGGEVYWSWNPLPWFSLSITSESINEGFFVFCRVIGGMSALIFIALTTPMTDLFVVMKQWKIPEVVVDLAMIIYRSIFMIMDQLVQTYQAQVMRLGYGSFRESIQSFATMCGSVFIASWDAGEEFIRAMDARCYSGKFAVLGDTRPVEVLPLLAVAAFLTIASIVVIITRNVALI</sequence>
<dbReference type="GO" id="GO:0006824">
    <property type="term" value="P:cobalt ion transport"/>
    <property type="evidence" value="ECO:0007669"/>
    <property type="project" value="InterPro"/>
</dbReference>
<dbReference type="InterPro" id="IPR003339">
    <property type="entry name" value="ABC/ECF_trnsptr_transmembrane"/>
</dbReference>
<dbReference type="NCBIfam" id="TIGR02454">
    <property type="entry name" value="ECF_T_CbiQ"/>
    <property type="match status" value="1"/>
</dbReference>
<gene>
    <name evidence="7" type="ORF">ASZ90_015435</name>
</gene>
<evidence type="ECO:0000256" key="4">
    <source>
        <dbReference type="ARBA" id="ARBA00022989"/>
    </source>
</evidence>
<keyword evidence="2" id="KW-1003">Cell membrane</keyword>
<keyword evidence="3 6" id="KW-0812">Transmembrane</keyword>
<dbReference type="Pfam" id="PF02361">
    <property type="entry name" value="CbiQ"/>
    <property type="match status" value="1"/>
</dbReference>
<evidence type="ECO:0000256" key="6">
    <source>
        <dbReference type="SAM" id="Phobius"/>
    </source>
</evidence>
<keyword evidence="4 6" id="KW-1133">Transmembrane helix</keyword>
<reference evidence="7" key="1">
    <citation type="journal article" date="2015" name="Proc. Natl. Acad. Sci. U.S.A.">
        <title>Networks of energetic and metabolic interactions define dynamics in microbial communities.</title>
        <authorList>
            <person name="Embree M."/>
            <person name="Liu J.K."/>
            <person name="Al-Bassam M.M."/>
            <person name="Zengler K."/>
        </authorList>
    </citation>
    <scope>NUCLEOTIDE SEQUENCE</scope>
</reference>
<evidence type="ECO:0000256" key="3">
    <source>
        <dbReference type="ARBA" id="ARBA00022692"/>
    </source>
</evidence>
<proteinExistence type="predicted"/>
<protein>
    <submittedName>
        <fullName evidence="7">Transmembrane component cbiq of energizing module of cobalt ecf transporter</fullName>
    </submittedName>
</protein>
<dbReference type="InterPro" id="IPR052770">
    <property type="entry name" value="Cobalt_transport_CbiQ"/>
</dbReference>
<keyword evidence="5 6" id="KW-0472">Membrane</keyword>
<comment type="subcellular location">
    <subcellularLocation>
        <location evidence="1">Cell membrane</location>
        <topology evidence="1">Multi-pass membrane protein</topology>
    </subcellularLocation>
</comment>
<dbReference type="AlphaFoldDB" id="A0A0W8F298"/>
<dbReference type="InterPro" id="IPR012809">
    <property type="entry name" value="ECF_CbiQ"/>
</dbReference>
<feature type="transmembrane region" description="Helical" evidence="6">
    <location>
        <begin position="236"/>
        <end position="256"/>
    </location>
</feature>
<comment type="caution">
    <text evidence="7">The sequence shown here is derived from an EMBL/GenBank/DDBJ whole genome shotgun (WGS) entry which is preliminary data.</text>
</comment>
<dbReference type="PANTHER" id="PTHR43723:SF1">
    <property type="entry name" value="COBALT TRANSPORT PROTEIN CBIQ"/>
    <property type="match status" value="1"/>
</dbReference>
<dbReference type="CDD" id="cd16914">
    <property type="entry name" value="EcfT"/>
    <property type="match status" value="1"/>
</dbReference>
<name>A0A0W8F298_9ZZZZ</name>
<dbReference type="GO" id="GO:0043190">
    <property type="term" value="C:ATP-binding cassette (ABC) transporter complex"/>
    <property type="evidence" value="ECO:0007669"/>
    <property type="project" value="InterPro"/>
</dbReference>
<evidence type="ECO:0000256" key="5">
    <source>
        <dbReference type="ARBA" id="ARBA00023136"/>
    </source>
</evidence>
<evidence type="ECO:0000313" key="7">
    <source>
        <dbReference type="EMBL" id="KUG14909.1"/>
    </source>
</evidence>
<dbReference type="PANTHER" id="PTHR43723">
    <property type="entry name" value="COBALT TRANSPORT PROTEIN CBIQ"/>
    <property type="match status" value="1"/>
</dbReference>
<evidence type="ECO:0000256" key="1">
    <source>
        <dbReference type="ARBA" id="ARBA00004651"/>
    </source>
</evidence>
<organism evidence="7">
    <name type="scientific">hydrocarbon metagenome</name>
    <dbReference type="NCBI Taxonomy" id="938273"/>
    <lineage>
        <taxon>unclassified sequences</taxon>
        <taxon>metagenomes</taxon>
        <taxon>ecological metagenomes</taxon>
    </lineage>
</organism>
<evidence type="ECO:0000256" key="2">
    <source>
        <dbReference type="ARBA" id="ARBA00022475"/>
    </source>
</evidence>
<dbReference type="EMBL" id="LNQE01001605">
    <property type="protein sequence ID" value="KUG14909.1"/>
    <property type="molecule type" value="Genomic_DNA"/>
</dbReference>
<accession>A0A0W8F298</accession>